<dbReference type="SUPFAM" id="SSF102405">
    <property type="entry name" value="MCP/YpsA-like"/>
    <property type="match status" value="1"/>
</dbReference>
<dbReference type="GO" id="GO:0009294">
    <property type="term" value="P:DNA-mediated transformation"/>
    <property type="evidence" value="ECO:0007669"/>
    <property type="project" value="InterPro"/>
</dbReference>
<dbReference type="Pfam" id="PF02481">
    <property type="entry name" value="DNA_processg_A"/>
    <property type="match status" value="1"/>
</dbReference>
<protein>
    <submittedName>
        <fullName evidence="3">DNA-processing protein DprA</fullName>
    </submittedName>
</protein>
<dbReference type="PANTHER" id="PTHR43022">
    <property type="entry name" value="PROTEIN SMF"/>
    <property type="match status" value="1"/>
</dbReference>
<feature type="domain" description="Smf/DprA SLOG" evidence="2">
    <location>
        <begin position="64"/>
        <end position="266"/>
    </location>
</feature>
<dbReference type="Gene3D" id="3.40.50.450">
    <property type="match status" value="1"/>
</dbReference>
<dbReference type="PANTHER" id="PTHR43022:SF1">
    <property type="entry name" value="PROTEIN SMF"/>
    <property type="match status" value="1"/>
</dbReference>
<dbReference type="InterPro" id="IPR057666">
    <property type="entry name" value="DrpA_SLOG"/>
</dbReference>
<dbReference type="EMBL" id="JAGQLM010000130">
    <property type="protein sequence ID" value="MCA9375269.1"/>
    <property type="molecule type" value="Genomic_DNA"/>
</dbReference>
<evidence type="ECO:0000256" key="1">
    <source>
        <dbReference type="ARBA" id="ARBA00006525"/>
    </source>
</evidence>
<evidence type="ECO:0000313" key="4">
    <source>
        <dbReference type="Proteomes" id="UP000748332"/>
    </source>
</evidence>
<evidence type="ECO:0000313" key="3">
    <source>
        <dbReference type="EMBL" id="MCA9375269.1"/>
    </source>
</evidence>
<reference evidence="3" key="2">
    <citation type="journal article" date="2021" name="Microbiome">
        <title>Successional dynamics and alternative stable states in a saline activated sludge microbial community over 9 years.</title>
        <authorList>
            <person name="Wang Y."/>
            <person name="Ye J."/>
            <person name="Ju F."/>
            <person name="Liu L."/>
            <person name="Boyd J.A."/>
            <person name="Deng Y."/>
            <person name="Parks D.H."/>
            <person name="Jiang X."/>
            <person name="Yin X."/>
            <person name="Woodcroft B.J."/>
            <person name="Tyson G.W."/>
            <person name="Hugenholtz P."/>
            <person name="Polz M.F."/>
            <person name="Zhang T."/>
        </authorList>
    </citation>
    <scope>NUCLEOTIDE SEQUENCE</scope>
    <source>
        <strain evidence="3">HKST-UBA16</strain>
    </source>
</reference>
<organism evidence="3 4">
    <name type="scientific">Candidatus Dojkabacteria bacterium</name>
    <dbReference type="NCBI Taxonomy" id="2099670"/>
    <lineage>
        <taxon>Bacteria</taxon>
        <taxon>Candidatus Dojkabacteria</taxon>
    </lineage>
</organism>
<dbReference type="Proteomes" id="UP000748332">
    <property type="component" value="Unassembled WGS sequence"/>
</dbReference>
<reference evidence="3" key="1">
    <citation type="submission" date="2020-04" db="EMBL/GenBank/DDBJ databases">
        <authorList>
            <person name="Zhang T."/>
        </authorList>
    </citation>
    <scope>NUCLEOTIDE SEQUENCE</scope>
    <source>
        <strain evidence="3">HKST-UBA16</strain>
    </source>
</reference>
<name>A0A955HZF6_9BACT</name>
<dbReference type="AlphaFoldDB" id="A0A955HZF6"/>
<dbReference type="InterPro" id="IPR003488">
    <property type="entry name" value="DprA"/>
</dbReference>
<dbReference type="NCBIfam" id="TIGR00732">
    <property type="entry name" value="dprA"/>
    <property type="match status" value="1"/>
</dbReference>
<evidence type="ECO:0000259" key="2">
    <source>
        <dbReference type="Pfam" id="PF02481"/>
    </source>
</evidence>
<comment type="caution">
    <text evidence="3">The sequence shown here is derived from an EMBL/GenBank/DDBJ whole genome shotgun (WGS) entry which is preliminary data.</text>
</comment>
<gene>
    <name evidence="3" type="primary">dprA</name>
    <name evidence="3" type="ORF">KC622_02985</name>
</gene>
<comment type="similarity">
    <text evidence="1">Belongs to the DprA/Smf family.</text>
</comment>
<sequence>MKDTYPKDLEYYLAIYLLKKGIGSRKAREAVESKKYRTWFRNEDYIKQVNQLIVKLLKEKIGIIPYWSGKYPLRLKEIADFPALLFYKGSLEALKKRMVTIVGTRNITSYGRMIVRELIGSVRSEKICYVSGLAFGVDSEVHSIALERDVSTIAVVAGGLDQGYPKSNDYLYRQISENGLIISEFPPGRPVVKGMFPMRNRILAGLSEATIVVEAPASSGSLITARYAGDLGRDVYAFPSRIGDKNAFGVNRLISEGAGIIYDLDSWRDVLKVGAEITLPKWIPKSLRVAFIRSRAGDEWDVPKLEKITGFGQDRLMSLLTKCELEGILCRKPDGKYYINT</sequence>
<accession>A0A955HZF6</accession>
<proteinExistence type="inferred from homology"/>